<keyword evidence="3" id="KW-1185">Reference proteome</keyword>
<evidence type="ECO:0000313" key="3">
    <source>
        <dbReference type="Proteomes" id="UP000326924"/>
    </source>
</evidence>
<evidence type="ECO:0000256" key="1">
    <source>
        <dbReference type="SAM" id="MobiDB-lite"/>
    </source>
</evidence>
<proteinExistence type="predicted"/>
<name>A0A5J5EKG4_9PEZI</name>
<reference evidence="2 3" key="1">
    <citation type="submission" date="2019-09" db="EMBL/GenBank/DDBJ databases">
        <title>Draft genome of the ectomycorrhizal ascomycete Sphaerosporella brunnea.</title>
        <authorList>
            <consortium name="DOE Joint Genome Institute"/>
            <person name="Benucci G.M."/>
            <person name="Marozzi G."/>
            <person name="Antonielli L."/>
            <person name="Sanchez S."/>
            <person name="Marco P."/>
            <person name="Wang X."/>
            <person name="Falini L.B."/>
            <person name="Barry K."/>
            <person name="Haridas S."/>
            <person name="Lipzen A."/>
            <person name="Labutti K."/>
            <person name="Grigoriev I.V."/>
            <person name="Murat C."/>
            <person name="Martin F."/>
            <person name="Albertini E."/>
            <person name="Donnini D."/>
            <person name="Bonito G."/>
        </authorList>
    </citation>
    <scope>NUCLEOTIDE SEQUENCE [LARGE SCALE GENOMIC DNA]</scope>
    <source>
        <strain evidence="2 3">Sb_GMNB300</strain>
    </source>
</reference>
<dbReference type="AlphaFoldDB" id="A0A5J5EKG4"/>
<feature type="region of interest" description="Disordered" evidence="1">
    <location>
        <begin position="216"/>
        <end position="247"/>
    </location>
</feature>
<gene>
    <name evidence="2" type="ORF">FN846DRAFT_288218</name>
</gene>
<accession>A0A5J5EKG4</accession>
<organism evidence="2 3">
    <name type="scientific">Sphaerosporella brunnea</name>
    <dbReference type="NCBI Taxonomy" id="1250544"/>
    <lineage>
        <taxon>Eukaryota</taxon>
        <taxon>Fungi</taxon>
        <taxon>Dikarya</taxon>
        <taxon>Ascomycota</taxon>
        <taxon>Pezizomycotina</taxon>
        <taxon>Pezizomycetes</taxon>
        <taxon>Pezizales</taxon>
        <taxon>Pyronemataceae</taxon>
        <taxon>Sphaerosporella</taxon>
    </lineage>
</organism>
<dbReference type="EMBL" id="VXIS01000226">
    <property type="protein sequence ID" value="KAA8896122.1"/>
    <property type="molecule type" value="Genomic_DNA"/>
</dbReference>
<feature type="compositionally biased region" description="Basic and acidic residues" evidence="1">
    <location>
        <begin position="218"/>
        <end position="230"/>
    </location>
</feature>
<protein>
    <submittedName>
        <fullName evidence="2">Uncharacterized protein</fullName>
    </submittedName>
</protein>
<evidence type="ECO:0000313" key="2">
    <source>
        <dbReference type="EMBL" id="KAA8896122.1"/>
    </source>
</evidence>
<dbReference type="Proteomes" id="UP000326924">
    <property type="component" value="Unassembled WGS sequence"/>
</dbReference>
<dbReference type="InParanoid" id="A0A5J5EKG4"/>
<sequence>MPRPVAPSARRSFMRGLVEPPFLRSWRGLWNQASKADCVKRIAQRKVKFKDAENLSWPLNRYIVVVWNWVRLIFVWPDTAEKWMVITRSKSYPATRHGGSIRWTRYRSKRRWFDAKVCTQRTTGYNILYLVTFSIGTSWKRSRSSSWKSSPRIHFSGRAVRCHEQPRERQNRNTHRWGRTVGWWWQKKGANGRSRVPAAALGCWVDRNLVHIRQGGPRKSESLCRRDSSRLKNGLTRPHAASGGGIK</sequence>
<comment type="caution">
    <text evidence="2">The sequence shown here is derived from an EMBL/GenBank/DDBJ whole genome shotgun (WGS) entry which is preliminary data.</text>
</comment>